<name>A0A7X3MPN0_9HYPH</name>
<evidence type="ECO:0000259" key="7">
    <source>
        <dbReference type="Pfam" id="PF03328"/>
    </source>
</evidence>
<feature type="binding site" evidence="5">
    <location>
        <position position="126"/>
    </location>
    <ligand>
        <name>substrate</name>
    </ligand>
</feature>
<dbReference type="SUPFAM" id="SSF51621">
    <property type="entry name" value="Phosphoenolpyruvate/pyruvate domain"/>
    <property type="match status" value="1"/>
</dbReference>
<sequence length="300" mass="32625">MTELTRRSALYMPGSNARALEKAREIPADALIFDLEDAVAPDAKAQARSQVCEAVKTRNYSGREIVIRINALSTPWGADDLAAACAACPDAILIPKVEAPDDIVAVARRMDEQAAPETTRIWAMMETPRAMLNTLAIADTARGEGGRLALFVMGTNDLAKDTRVRLSKDRSAMLPWLMNCIAAARANGLAILDGVYNNLEDIEGFSRECEQGRDLGMDGKTLIHPKQVEPCNRIFSPSEAEVAWAESVKAAFDDPAQASAGVVKVNGQMVERLHLDIARRILTVSARNREASSAREHRNG</sequence>
<proteinExistence type="inferred from homology"/>
<dbReference type="Pfam" id="PF03328">
    <property type="entry name" value="HpcH_HpaI"/>
    <property type="match status" value="1"/>
</dbReference>
<dbReference type="InterPro" id="IPR005000">
    <property type="entry name" value="Aldolase/citrate-lyase_domain"/>
</dbReference>
<gene>
    <name evidence="8" type="ORF">GR328_04430</name>
</gene>
<evidence type="ECO:0000256" key="4">
    <source>
        <dbReference type="ARBA" id="ARBA00022842"/>
    </source>
</evidence>
<feature type="binding site" evidence="6">
    <location>
        <position position="126"/>
    </location>
    <ligand>
        <name>Mg(2+)</name>
        <dbReference type="ChEBI" id="CHEBI:18420"/>
    </ligand>
</feature>
<keyword evidence="9" id="KW-1185">Reference proteome</keyword>
<keyword evidence="4 6" id="KW-0460">Magnesium</keyword>
<dbReference type="GO" id="GO:0000287">
    <property type="term" value="F:magnesium ion binding"/>
    <property type="evidence" value="ECO:0007669"/>
    <property type="project" value="TreeGrafter"/>
</dbReference>
<evidence type="ECO:0000313" key="9">
    <source>
        <dbReference type="Proteomes" id="UP000436483"/>
    </source>
</evidence>
<protein>
    <submittedName>
        <fullName evidence="8">HpcH/HpaI aldolase/citrate lyase family protein</fullName>
    </submittedName>
</protein>
<dbReference type="Proteomes" id="UP000436483">
    <property type="component" value="Unassembled WGS sequence"/>
</dbReference>
<comment type="caution">
    <text evidence="8">The sequence shown here is derived from an EMBL/GenBank/DDBJ whole genome shotgun (WGS) entry which is preliminary data.</text>
</comment>
<dbReference type="InterPro" id="IPR015813">
    <property type="entry name" value="Pyrv/PenolPyrv_kinase-like_dom"/>
</dbReference>
<evidence type="ECO:0000256" key="1">
    <source>
        <dbReference type="ARBA" id="ARBA00001946"/>
    </source>
</evidence>
<dbReference type="EMBL" id="WURB01000002">
    <property type="protein sequence ID" value="MXQ10705.1"/>
    <property type="molecule type" value="Genomic_DNA"/>
</dbReference>
<evidence type="ECO:0000256" key="3">
    <source>
        <dbReference type="ARBA" id="ARBA00022723"/>
    </source>
</evidence>
<keyword evidence="8" id="KW-0456">Lyase</keyword>
<feature type="binding site" evidence="5">
    <location>
        <position position="68"/>
    </location>
    <ligand>
        <name>substrate</name>
    </ligand>
</feature>
<dbReference type="InterPro" id="IPR040442">
    <property type="entry name" value="Pyrv_kinase-like_dom_sf"/>
</dbReference>
<accession>A0A7X3MPN0</accession>
<dbReference type="PANTHER" id="PTHR32308:SF10">
    <property type="entry name" value="CITRATE LYASE SUBUNIT BETA"/>
    <property type="match status" value="1"/>
</dbReference>
<dbReference type="AlphaFoldDB" id="A0A7X3MPN0"/>
<evidence type="ECO:0000256" key="5">
    <source>
        <dbReference type="PIRSR" id="PIRSR015582-1"/>
    </source>
</evidence>
<reference evidence="8 9" key="1">
    <citation type="submission" date="2019-12" db="EMBL/GenBank/DDBJ databases">
        <authorList>
            <person name="Yuan C.-G."/>
        </authorList>
    </citation>
    <scope>NUCLEOTIDE SEQUENCE [LARGE SCALE GENOMIC DNA]</scope>
    <source>
        <strain evidence="8 9">KCTC 23863</strain>
    </source>
</reference>
<feature type="domain" description="HpcH/HpaI aldolase/citrate lyase" evidence="7">
    <location>
        <begin position="7"/>
        <end position="225"/>
    </location>
</feature>
<keyword evidence="3 6" id="KW-0479">Metal-binding</keyword>
<evidence type="ECO:0000313" key="8">
    <source>
        <dbReference type="EMBL" id="MXQ10705.1"/>
    </source>
</evidence>
<dbReference type="InterPro" id="IPR011206">
    <property type="entry name" value="Citrate_lyase_beta/mcl1/mcl2"/>
</dbReference>
<dbReference type="RefSeq" id="WP_160883301.1">
    <property type="nucleotide sequence ID" value="NZ_WURB01000002.1"/>
</dbReference>
<organism evidence="8 9">
    <name type="scientific">Microvirga makkahensis</name>
    <dbReference type="NCBI Taxonomy" id="1128670"/>
    <lineage>
        <taxon>Bacteria</taxon>
        <taxon>Pseudomonadati</taxon>
        <taxon>Pseudomonadota</taxon>
        <taxon>Alphaproteobacteria</taxon>
        <taxon>Hyphomicrobiales</taxon>
        <taxon>Methylobacteriaceae</taxon>
        <taxon>Microvirga</taxon>
    </lineage>
</organism>
<reference evidence="8 9" key="2">
    <citation type="submission" date="2020-01" db="EMBL/GenBank/DDBJ databases">
        <title>Microvirga sp. nov., an arsenate reduction bacterium isolated from Tibet hotspring sediments.</title>
        <authorList>
            <person name="Xian W.-D."/>
            <person name="Li W.-J."/>
        </authorList>
    </citation>
    <scope>NUCLEOTIDE SEQUENCE [LARGE SCALE GENOMIC DNA]</scope>
    <source>
        <strain evidence="8 9">KCTC 23863</strain>
    </source>
</reference>
<dbReference type="PANTHER" id="PTHR32308">
    <property type="entry name" value="LYASE BETA SUBUNIT, PUTATIVE (AFU_ORTHOLOGUE AFUA_4G13030)-RELATED"/>
    <property type="match status" value="1"/>
</dbReference>
<comment type="cofactor">
    <cofactor evidence="1">
        <name>Mg(2+)</name>
        <dbReference type="ChEBI" id="CHEBI:18420"/>
    </cofactor>
</comment>
<feature type="binding site" evidence="6">
    <location>
        <position position="157"/>
    </location>
    <ligand>
        <name>Mg(2+)</name>
        <dbReference type="ChEBI" id="CHEBI:18420"/>
    </ligand>
</feature>
<evidence type="ECO:0000256" key="2">
    <source>
        <dbReference type="ARBA" id="ARBA00005568"/>
    </source>
</evidence>
<comment type="similarity">
    <text evidence="2">Belongs to the HpcH/HpaI aldolase family.</text>
</comment>
<evidence type="ECO:0000256" key="6">
    <source>
        <dbReference type="PIRSR" id="PIRSR015582-2"/>
    </source>
</evidence>
<dbReference type="OrthoDB" id="9800547at2"/>
<dbReference type="GO" id="GO:0016829">
    <property type="term" value="F:lyase activity"/>
    <property type="evidence" value="ECO:0007669"/>
    <property type="project" value="UniProtKB-KW"/>
</dbReference>
<dbReference type="GO" id="GO:0006107">
    <property type="term" value="P:oxaloacetate metabolic process"/>
    <property type="evidence" value="ECO:0007669"/>
    <property type="project" value="TreeGrafter"/>
</dbReference>
<dbReference type="PIRSF" id="PIRSF015582">
    <property type="entry name" value="Cit_lyase_B"/>
    <property type="match status" value="1"/>
</dbReference>
<dbReference type="Gene3D" id="3.20.20.60">
    <property type="entry name" value="Phosphoenolpyruvate-binding domains"/>
    <property type="match status" value="1"/>
</dbReference>